<gene>
    <name evidence="1" type="ORF">BA171_01920</name>
</gene>
<accession>A0A0E4G277</accession>
<sequence length="106" mass="12074">MNDELISFFILIILIGLYLFSVFFSFWNSFRANQKRMYWIGCACLISIGTLLMIVSVELNFRNAVEMPLAFGLGAGIVQLGVFFVFLGIVTRIVWRVLISRALKAK</sequence>
<proteinExistence type="predicted"/>
<dbReference type="EMBL" id="CP016303">
    <property type="protein sequence ID" value="ASX25920.1"/>
    <property type="molecule type" value="Genomic_DNA"/>
</dbReference>
<reference evidence="1 2" key="2">
    <citation type="submission" date="2017-09" db="EMBL/GenBank/DDBJ databases">
        <title>The genome of whitefly Bemisia tabaci, a global crop pest, provides novel insights into virus transmission, host adaptation and insecticide resistance.</title>
        <authorList>
            <person name="Kaur N."/>
            <person name="Kliot A."/>
            <person name="Pinheiro P.V."/>
            <person name="Luan J."/>
            <person name="Zheng Y."/>
            <person name="Liu W."/>
            <person name="Sun H."/>
            <person name="Yang X."/>
            <person name="Xu Y."/>
            <person name="Luo Y."/>
            <person name="Kruse A."/>
            <person name="Fisher T.W."/>
            <person name="Nelson D.R."/>
            <person name="Elimelech M."/>
            <person name="MacCoss M."/>
            <person name="Johnson R."/>
            <person name="Cohen E."/>
            <person name="Hunter W.B."/>
            <person name="Brown J.K."/>
            <person name="Jander G."/>
            <person name="Cilia M."/>
            <person name="Douglas A.E."/>
            <person name="Ghanim M."/>
            <person name="Simmons A.M."/>
            <person name="Wintermantel W.M."/>
            <person name="Ling K.-S."/>
            <person name="Fei Z."/>
        </authorList>
    </citation>
    <scope>NUCLEOTIDE SEQUENCE [LARGE SCALE GENOMIC DNA]</scope>
    <source>
        <strain evidence="1 2">MEAM1</strain>
    </source>
</reference>
<dbReference type="Proteomes" id="UP000216438">
    <property type="component" value="Chromosome"/>
</dbReference>
<organism evidence="1 2">
    <name type="scientific">Candidatus Hamiltonella defensa</name>
    <name type="common">Bemisia tabaci</name>
    <dbReference type="NCBI Taxonomy" id="672795"/>
    <lineage>
        <taxon>Bacteria</taxon>
        <taxon>Pseudomonadati</taxon>
        <taxon>Pseudomonadota</taxon>
        <taxon>Gammaproteobacteria</taxon>
        <taxon>Enterobacterales</taxon>
        <taxon>Enterobacteriaceae</taxon>
        <taxon>aphid secondary symbionts</taxon>
        <taxon>Candidatus Williamhamiltonella</taxon>
    </lineage>
</organism>
<dbReference type="RefSeq" id="WP_016858254.1">
    <property type="nucleotide sequence ID" value="NZ_CP016303.1"/>
</dbReference>
<evidence type="ECO:0000313" key="1">
    <source>
        <dbReference type="EMBL" id="ASX25920.1"/>
    </source>
</evidence>
<dbReference type="AlphaFoldDB" id="A0A0E4G277"/>
<evidence type="ECO:0000313" key="2">
    <source>
        <dbReference type="Proteomes" id="UP000216438"/>
    </source>
</evidence>
<name>A0A0E4G277_9ENTR</name>
<protein>
    <submittedName>
        <fullName evidence="1">Uncharacterized protein</fullName>
    </submittedName>
</protein>
<reference evidence="2" key="1">
    <citation type="submission" date="2016-06" db="EMBL/GenBank/DDBJ databases">
        <authorList>
            <person name="Chen W."/>
            <person name="Hasegawa D.K."/>
        </authorList>
    </citation>
    <scope>NUCLEOTIDE SEQUENCE [LARGE SCALE GENOMIC DNA]</scope>
    <source>
        <strain evidence="2">MEAM1</strain>
    </source>
</reference>